<dbReference type="AlphaFoldDB" id="A0A0D2FS85"/>
<feature type="region of interest" description="Disordered" evidence="1">
    <location>
        <begin position="764"/>
        <end position="860"/>
    </location>
</feature>
<evidence type="ECO:0000313" key="3">
    <source>
        <dbReference type="EMBL" id="KIW89427.1"/>
    </source>
</evidence>
<proteinExistence type="predicted"/>
<feature type="transmembrane region" description="Helical" evidence="2">
    <location>
        <begin position="82"/>
        <end position="102"/>
    </location>
</feature>
<organism evidence="3 4">
    <name type="scientific">Cladophialophora bantiana (strain ATCC 10958 / CBS 173.52 / CDC B-1940 / NIH 8579)</name>
    <name type="common">Xylohypha bantiana</name>
    <dbReference type="NCBI Taxonomy" id="1442370"/>
    <lineage>
        <taxon>Eukaryota</taxon>
        <taxon>Fungi</taxon>
        <taxon>Dikarya</taxon>
        <taxon>Ascomycota</taxon>
        <taxon>Pezizomycotina</taxon>
        <taxon>Eurotiomycetes</taxon>
        <taxon>Chaetothyriomycetidae</taxon>
        <taxon>Chaetothyriales</taxon>
        <taxon>Herpotrichiellaceae</taxon>
        <taxon>Cladophialophora</taxon>
    </lineage>
</organism>
<reference evidence="3" key="1">
    <citation type="submission" date="2015-01" db="EMBL/GenBank/DDBJ databases">
        <title>The Genome Sequence of Cladophialophora bantiana CBS 173.52.</title>
        <authorList>
            <consortium name="The Broad Institute Genomics Platform"/>
            <person name="Cuomo C."/>
            <person name="de Hoog S."/>
            <person name="Gorbushina A."/>
            <person name="Stielow B."/>
            <person name="Teixiera M."/>
            <person name="Abouelleil A."/>
            <person name="Chapman S.B."/>
            <person name="Priest M."/>
            <person name="Young S.K."/>
            <person name="Wortman J."/>
            <person name="Nusbaum C."/>
            <person name="Birren B."/>
        </authorList>
    </citation>
    <scope>NUCLEOTIDE SEQUENCE [LARGE SCALE GENOMIC DNA]</scope>
    <source>
        <strain evidence="3">CBS 173.52</strain>
    </source>
</reference>
<dbReference type="VEuPathDB" id="FungiDB:Z519_10281"/>
<feature type="transmembrane region" description="Helical" evidence="2">
    <location>
        <begin position="12"/>
        <end position="38"/>
    </location>
</feature>
<sequence>MFDINLTVGEVAGLISGCISLLHIVIPLLFAFVLVGIIRDRSFDAVTWSSISHLLQSSWWPLLLQSDGAAGNFMGKMVRWRVFGVSLLVTLATVCLVVANFLTPKPLLEKIVPSRGLHDVEFFYVADIDPSYYGRATLERQTIDRRCGWQLYMDCPHSIYNDPAIRNQYVNHTVINSTIPDVTRELFTSGTKTGTVANLLDIQFRAYNLVNNIYVDNNASRAVGRLEVLPSMILNKGYYLVNGLIIDAFKGGIGIRNHTVPGGLELGATWTEDILWVLPETRCTNTNLSLHFSVNGNASNSMSGDDGYLRDDGGFSDISAEIPLPQWNDGDQWKDVGSTPQLKRSADILAWWNNQFVAQVLNLTSSQKGAVYTGQFSTFGYLSQPGAIKISSVDGMFLDDIYYKKQATLESKFENYGVRCSGYYDDDPSVAGKPFMQCGYLYSIPQPENVDRGQSWRPDPDSPWQQNLYTCASSVAATIKQVTFSTNGSASFEALQVLDVQEKNYTDADLPIWGIEKVDPETYKIWDVYKFWGLVDAANQDHPDVDVHRASKIYLPAAVRGTTLGNHMYDSFAAGGVFTAAWNSIYSYAAALSDVNEDAIPNYSGKSNYGLTLKWRQLMSQRSADAGGAETLMNLIWTDLISFAIVGTRTGFEGMMGSMSSVTNHQSNNLGLRRAYRHDRSIEYGDIRYAIPAFVAGAVFLLTLLASLMMCCFQPRVWSALNHYINQTSMGRAVTQTMLHGGPDEISAFASTKQWAKQARYIVLPVPPSPGGRREKHSSGSSSASNPGIANEGGRSSRSSRRNATLKKPGLSTTRSLSNYSSSRSQVSYTPMVERSRNDHPEPFRGTHETESESLERLTG</sequence>
<accession>A0A0D2FS85</accession>
<feature type="compositionally biased region" description="Low complexity" evidence="1">
    <location>
        <begin position="811"/>
        <end position="829"/>
    </location>
</feature>
<keyword evidence="2" id="KW-1133">Transmembrane helix</keyword>
<dbReference type="HOGENOM" id="CLU_009663_0_0_1"/>
<keyword evidence="2" id="KW-0472">Membrane</keyword>
<feature type="transmembrane region" description="Helical" evidence="2">
    <location>
        <begin position="689"/>
        <end position="713"/>
    </location>
</feature>
<gene>
    <name evidence="3" type="ORF">Z519_10281</name>
</gene>
<evidence type="ECO:0000256" key="2">
    <source>
        <dbReference type="SAM" id="Phobius"/>
    </source>
</evidence>
<feature type="compositionally biased region" description="Basic and acidic residues" evidence="1">
    <location>
        <begin position="834"/>
        <end position="860"/>
    </location>
</feature>
<dbReference type="OrthoDB" id="3034003at2759"/>
<dbReference type="RefSeq" id="XP_016616096.1">
    <property type="nucleotide sequence ID" value="XM_016767998.1"/>
</dbReference>
<keyword evidence="2" id="KW-0812">Transmembrane</keyword>
<name>A0A0D2FS85_CLAB1</name>
<dbReference type="EMBL" id="KN846996">
    <property type="protein sequence ID" value="KIW89427.1"/>
    <property type="molecule type" value="Genomic_DNA"/>
</dbReference>
<keyword evidence="4" id="KW-1185">Reference proteome</keyword>
<dbReference type="Proteomes" id="UP000053789">
    <property type="component" value="Unassembled WGS sequence"/>
</dbReference>
<evidence type="ECO:0000256" key="1">
    <source>
        <dbReference type="SAM" id="MobiDB-lite"/>
    </source>
</evidence>
<evidence type="ECO:0000313" key="4">
    <source>
        <dbReference type="Proteomes" id="UP000053789"/>
    </source>
</evidence>
<dbReference type="GeneID" id="27703209"/>
<protein>
    <submittedName>
        <fullName evidence="3">Uncharacterized protein</fullName>
    </submittedName>
</protein>